<dbReference type="NCBIfam" id="TIGR03587">
    <property type="entry name" value="Pse_Me-ase"/>
    <property type="match status" value="1"/>
</dbReference>
<accession>A0AAV3VWJ2</accession>
<dbReference type="InterPro" id="IPR029063">
    <property type="entry name" value="SAM-dependent_MTases_sf"/>
</dbReference>
<sequence>MENNYQETIWSGSFGKEYTERNIYSPEELDKFYIDTYGVSRTYMNSLFLDKIDKESCKILEIGCNVGNQLRLLQNMGFKQLYGIELQKYAVEKAKELTSNINIMQGSAEDIPFKDGYFDLVFTSGVLIHINPKDIKKVLKEIYRCSNNYIWGFEYYSDNYEQINYRGNNELLWKADFSKQYLNEFKKLKIEKYEKFKYMSNDNQDLMFLLKK</sequence>
<dbReference type="InterPro" id="IPR020027">
    <property type="entry name" value="Pseudamin_synth-assoc_MeTrfase"/>
</dbReference>
<organism evidence="2 3">
    <name type="scientific">Clostridium diolis</name>
    <dbReference type="NCBI Taxonomy" id="223919"/>
    <lineage>
        <taxon>Bacteria</taxon>
        <taxon>Bacillati</taxon>
        <taxon>Bacillota</taxon>
        <taxon>Clostridia</taxon>
        <taxon>Eubacteriales</taxon>
        <taxon>Clostridiaceae</taxon>
        <taxon>Clostridium</taxon>
    </lineage>
</organism>
<gene>
    <name evidence="2" type="ORF">CDIOL_02140</name>
</gene>
<dbReference type="PANTHER" id="PTHR43861">
    <property type="entry name" value="TRANS-ACONITATE 2-METHYLTRANSFERASE-RELATED"/>
    <property type="match status" value="1"/>
</dbReference>
<dbReference type="SUPFAM" id="SSF53335">
    <property type="entry name" value="S-adenosyl-L-methionine-dependent methyltransferases"/>
    <property type="match status" value="1"/>
</dbReference>
<name>A0AAV3VWJ2_9CLOT</name>
<dbReference type="RefSeq" id="WP_039770205.1">
    <property type="nucleotide sequence ID" value="NZ_BJLA01000001.1"/>
</dbReference>
<evidence type="ECO:0000313" key="3">
    <source>
        <dbReference type="Proteomes" id="UP000325212"/>
    </source>
</evidence>
<dbReference type="Pfam" id="PF08241">
    <property type="entry name" value="Methyltransf_11"/>
    <property type="match status" value="1"/>
</dbReference>
<feature type="domain" description="Methyltransferase type 11" evidence="1">
    <location>
        <begin position="60"/>
        <end position="145"/>
    </location>
</feature>
<dbReference type="Proteomes" id="UP000325212">
    <property type="component" value="Unassembled WGS sequence"/>
</dbReference>
<evidence type="ECO:0000259" key="1">
    <source>
        <dbReference type="Pfam" id="PF08241"/>
    </source>
</evidence>
<keyword evidence="3" id="KW-1185">Reference proteome</keyword>
<dbReference type="EMBL" id="BJLA01000001">
    <property type="protein sequence ID" value="GEA29291.1"/>
    <property type="molecule type" value="Genomic_DNA"/>
</dbReference>
<reference evidence="2 3" key="1">
    <citation type="submission" date="2019-06" db="EMBL/GenBank/DDBJ databases">
        <title>Draft genome sequence of Clostridium diolis DSM 15410.</title>
        <authorList>
            <person name="Kobayashi H."/>
            <person name="Tanizawa Y."/>
            <person name="Tohno M."/>
        </authorList>
    </citation>
    <scope>NUCLEOTIDE SEQUENCE [LARGE SCALE GENOMIC DNA]</scope>
    <source>
        <strain evidence="2 3">DSM 15410</strain>
    </source>
</reference>
<dbReference type="AlphaFoldDB" id="A0AAV3VWJ2"/>
<dbReference type="CDD" id="cd02440">
    <property type="entry name" value="AdoMet_MTases"/>
    <property type="match status" value="1"/>
</dbReference>
<comment type="caution">
    <text evidence="2">The sequence shown here is derived from an EMBL/GenBank/DDBJ whole genome shotgun (WGS) entry which is preliminary data.</text>
</comment>
<protein>
    <recommendedName>
        <fullName evidence="1">Methyltransferase type 11 domain-containing protein</fullName>
    </recommendedName>
</protein>
<evidence type="ECO:0000313" key="2">
    <source>
        <dbReference type="EMBL" id="GEA29291.1"/>
    </source>
</evidence>
<proteinExistence type="predicted"/>
<dbReference type="GO" id="GO:0008757">
    <property type="term" value="F:S-adenosylmethionine-dependent methyltransferase activity"/>
    <property type="evidence" value="ECO:0007669"/>
    <property type="project" value="InterPro"/>
</dbReference>
<dbReference type="InterPro" id="IPR013216">
    <property type="entry name" value="Methyltransf_11"/>
</dbReference>
<dbReference type="Gene3D" id="3.40.50.150">
    <property type="entry name" value="Vaccinia Virus protein VP39"/>
    <property type="match status" value="1"/>
</dbReference>